<evidence type="ECO:0000256" key="1">
    <source>
        <dbReference type="SAM" id="Coils"/>
    </source>
</evidence>
<dbReference type="EMBL" id="JAMZMM010000021">
    <property type="protein sequence ID" value="MCP2727627.1"/>
    <property type="molecule type" value="Genomic_DNA"/>
</dbReference>
<keyword evidence="2" id="KW-0812">Transmembrane</keyword>
<protein>
    <submittedName>
        <fullName evidence="3">DUF4407 domain-containing protein</fullName>
    </submittedName>
</protein>
<dbReference type="InterPro" id="IPR025519">
    <property type="entry name" value="DUF4407"/>
</dbReference>
<reference evidence="3" key="1">
    <citation type="submission" date="2022-06" db="EMBL/GenBank/DDBJ databases">
        <title>New cyanobacteria of genus Symplocastrum in benthos of Lake Baikal.</title>
        <authorList>
            <person name="Sorokovikova E."/>
            <person name="Tikhonova I."/>
            <person name="Krasnopeev A."/>
            <person name="Evseev P."/>
            <person name="Gladkikh A."/>
            <person name="Belykh O."/>
        </authorList>
    </citation>
    <scope>NUCLEOTIDE SEQUENCE</scope>
    <source>
        <strain evidence="3">BBK-W-15</strain>
    </source>
</reference>
<proteinExistence type="predicted"/>
<dbReference type="RefSeq" id="WP_254010438.1">
    <property type="nucleotide sequence ID" value="NZ_JAMZMM010000021.1"/>
</dbReference>
<dbReference type="Proteomes" id="UP001204953">
    <property type="component" value="Unassembled WGS sequence"/>
</dbReference>
<feature type="coiled-coil region" evidence="1">
    <location>
        <begin position="176"/>
        <end position="264"/>
    </location>
</feature>
<sequence length="514" mass="58609">MVENIENKQHSYQQQISELNWRLKFFFWLAASDEKILERPDCRKERKKHASIGAIVLLISLLASFTGGCAALLAFGSLEISIGVGIFWGLIVGAFDRLLITNIKKKHRRNTWEQFCGFFEQSVNLVPRMALAGLISFGISKVAEIQIFDSEISGQIQIDSRDEAIAKATQRFAPKVADFNSKKQALEKNLETTKLERKAAYEQVKCEQEGTCGTGIPRWGPVSKFKEEELNRLNAEIERIKAEIERVEQAIAGVKKQIDTEAEKIVPQLEKSVGLKKRLEVLLEISQGDPVNQTIDLFVTLIIIAIELLPILSKVLSKYSPYDAILEMEEEETRSFAVQNIVRYQLEIKAANQLLGDNDAISKEVDKQKKIHEKFSQRVQDIMNDVMPEFMNRQNLEDRINQKIEREFQLISFDSIGTAIETIAFQAMQDDKILPRITDKLETEIQSINFASIGRLLNDLEKGLTPEMMREIVKEILASKIKLATGEEKLEDAKENHEQLKNDINNFNKEVINQ</sequence>
<evidence type="ECO:0000256" key="2">
    <source>
        <dbReference type="SAM" id="Phobius"/>
    </source>
</evidence>
<dbReference type="Pfam" id="PF14362">
    <property type="entry name" value="DUF4407"/>
    <property type="match status" value="1"/>
</dbReference>
<name>A0AAE3GS98_9CYAN</name>
<keyword evidence="2" id="KW-1133">Transmembrane helix</keyword>
<feature type="transmembrane region" description="Helical" evidence="2">
    <location>
        <begin position="80"/>
        <end position="100"/>
    </location>
</feature>
<comment type="caution">
    <text evidence="3">The sequence shown here is derived from an EMBL/GenBank/DDBJ whole genome shotgun (WGS) entry which is preliminary data.</text>
</comment>
<evidence type="ECO:0000313" key="4">
    <source>
        <dbReference type="Proteomes" id="UP001204953"/>
    </source>
</evidence>
<evidence type="ECO:0000313" key="3">
    <source>
        <dbReference type="EMBL" id="MCP2727627.1"/>
    </source>
</evidence>
<keyword evidence="4" id="KW-1185">Reference proteome</keyword>
<dbReference type="AlphaFoldDB" id="A0AAE3GS98"/>
<organism evidence="3 4">
    <name type="scientific">Limnofasciculus baicalensis BBK-W-15</name>
    <dbReference type="NCBI Taxonomy" id="2699891"/>
    <lineage>
        <taxon>Bacteria</taxon>
        <taxon>Bacillati</taxon>
        <taxon>Cyanobacteriota</taxon>
        <taxon>Cyanophyceae</taxon>
        <taxon>Coleofasciculales</taxon>
        <taxon>Coleofasciculaceae</taxon>
        <taxon>Limnofasciculus</taxon>
        <taxon>Limnofasciculus baicalensis</taxon>
    </lineage>
</organism>
<gene>
    <name evidence="3" type="ORF">NJ959_03940</name>
</gene>
<feature type="transmembrane region" description="Helical" evidence="2">
    <location>
        <begin position="52"/>
        <end position="74"/>
    </location>
</feature>
<keyword evidence="2" id="KW-0472">Membrane</keyword>
<accession>A0AAE3GS98</accession>
<keyword evidence="1" id="KW-0175">Coiled coil</keyword>
<feature type="coiled-coil region" evidence="1">
    <location>
        <begin position="483"/>
        <end position="510"/>
    </location>
</feature>